<gene>
    <name evidence="4" type="ORF">SAMN02746098_01238</name>
</gene>
<dbReference type="AlphaFoldDB" id="A0A1M5V7M4"/>
<dbReference type="PIRSF" id="PIRSF000390">
    <property type="entry name" value="PLP_StrS"/>
    <property type="match status" value="1"/>
</dbReference>
<name>A0A1M5V7M4_9FIRM</name>
<dbReference type="GO" id="GO:0030170">
    <property type="term" value="F:pyridoxal phosphate binding"/>
    <property type="evidence" value="ECO:0007669"/>
    <property type="project" value="TreeGrafter"/>
</dbReference>
<dbReference type="RefSeq" id="WP_073028593.1">
    <property type="nucleotide sequence ID" value="NZ_FQXJ01000004.1"/>
</dbReference>
<evidence type="ECO:0000256" key="1">
    <source>
        <dbReference type="PIRSR" id="PIRSR000390-1"/>
    </source>
</evidence>
<evidence type="ECO:0000313" key="5">
    <source>
        <dbReference type="Proteomes" id="UP000183954"/>
    </source>
</evidence>
<evidence type="ECO:0000256" key="2">
    <source>
        <dbReference type="PIRSR" id="PIRSR000390-2"/>
    </source>
</evidence>
<dbReference type="CDD" id="cd00616">
    <property type="entry name" value="AHBA_syn"/>
    <property type="match status" value="1"/>
</dbReference>
<dbReference type="EMBL" id="FQXJ01000004">
    <property type="protein sequence ID" value="SHH71226.1"/>
    <property type="molecule type" value="Genomic_DNA"/>
</dbReference>
<evidence type="ECO:0000313" key="4">
    <source>
        <dbReference type="EMBL" id="SHH71226.1"/>
    </source>
</evidence>
<proteinExistence type="inferred from homology"/>
<dbReference type="InterPro" id="IPR000653">
    <property type="entry name" value="DegT/StrS_aminotransferase"/>
</dbReference>
<dbReference type="Proteomes" id="UP000183954">
    <property type="component" value="Unassembled WGS sequence"/>
</dbReference>
<dbReference type="InterPro" id="IPR015424">
    <property type="entry name" value="PyrdxlP-dep_Trfase"/>
</dbReference>
<dbReference type="OrthoDB" id="9810913at2"/>
<protein>
    <submittedName>
        <fullName evidence="4">dTDP-4-amino-4,6-dideoxygalactose transaminase</fullName>
    </submittedName>
</protein>
<feature type="modified residue" description="N6-(pyridoxal phosphate)lysine" evidence="2">
    <location>
        <position position="186"/>
    </location>
</feature>
<sequence length="390" mass="44129">MLKKIPFSPPDVTEEEIAAVSEVLRSGWITTGSKTARFEQELADYSGTKHAIAINSATAGMELILKVLGIGENDEVITTPYTYAATSNVLLHRGIRPTFVDTKKDSFLIDEQKIDEAITAKTKAIMTVDIAGVPVDYDVMRKVLKAKNREDITLISDSAHSFGATYKGQKVGGQMDFHVFSFHAIKNLTTAEGGAITYNDNSFHGKDNLFKEFKYTSLQGQTKDAFSKMQAGAWKYDILTDGFKCNMTDIMAAIGLVQLRRYEEMLRKRAELHTVYSQILGTKEWAILPFEKNDEVQTNYHLYTLRLKDFCEEQRDRVIQKMGEKDIATNVHFMPLPMFTLYRNLGYTIEDYPNAHAQYANEITLPLYSKLSVEDAEYVAKELIECVEKI</sequence>
<comment type="similarity">
    <text evidence="3">Belongs to the DegT/DnrJ/EryC1 family.</text>
</comment>
<dbReference type="FunFam" id="3.90.1150.10:FF:000092">
    <property type="entry name" value="Capsular polysaccharide biosynthesis protein"/>
    <property type="match status" value="1"/>
</dbReference>
<dbReference type="STRING" id="1121420.SAMN02746098_01238"/>
<dbReference type="GO" id="GO:0008483">
    <property type="term" value="F:transaminase activity"/>
    <property type="evidence" value="ECO:0007669"/>
    <property type="project" value="TreeGrafter"/>
</dbReference>
<dbReference type="Pfam" id="PF01041">
    <property type="entry name" value="DegT_DnrJ_EryC1"/>
    <property type="match status" value="1"/>
</dbReference>
<dbReference type="PANTHER" id="PTHR30244:SF34">
    <property type="entry name" value="DTDP-4-AMINO-4,6-DIDEOXYGALACTOSE TRANSAMINASE"/>
    <property type="match status" value="1"/>
</dbReference>
<dbReference type="PANTHER" id="PTHR30244">
    <property type="entry name" value="TRANSAMINASE"/>
    <property type="match status" value="1"/>
</dbReference>
<reference evidence="5" key="1">
    <citation type="submission" date="2016-11" db="EMBL/GenBank/DDBJ databases">
        <authorList>
            <person name="Varghese N."/>
            <person name="Submissions S."/>
        </authorList>
    </citation>
    <scope>NUCLEOTIDE SEQUENCE [LARGE SCALE GENOMIC DNA]</scope>
    <source>
        <strain evidence="5">DSM 15449</strain>
    </source>
</reference>
<dbReference type="InterPro" id="IPR015422">
    <property type="entry name" value="PyrdxlP-dep_Trfase_small"/>
</dbReference>
<organism evidence="4 5">
    <name type="scientific">Desulfosporosinus lacus DSM 15449</name>
    <dbReference type="NCBI Taxonomy" id="1121420"/>
    <lineage>
        <taxon>Bacteria</taxon>
        <taxon>Bacillati</taxon>
        <taxon>Bacillota</taxon>
        <taxon>Clostridia</taxon>
        <taxon>Eubacteriales</taxon>
        <taxon>Desulfitobacteriaceae</taxon>
        <taxon>Desulfosporosinus</taxon>
    </lineage>
</organism>
<feature type="active site" description="Proton acceptor" evidence="1">
    <location>
        <position position="186"/>
    </location>
</feature>
<dbReference type="Gene3D" id="3.40.640.10">
    <property type="entry name" value="Type I PLP-dependent aspartate aminotransferase-like (Major domain)"/>
    <property type="match status" value="1"/>
</dbReference>
<dbReference type="GO" id="GO:0000271">
    <property type="term" value="P:polysaccharide biosynthetic process"/>
    <property type="evidence" value="ECO:0007669"/>
    <property type="project" value="TreeGrafter"/>
</dbReference>
<evidence type="ECO:0000256" key="3">
    <source>
        <dbReference type="RuleBase" id="RU004508"/>
    </source>
</evidence>
<dbReference type="Gene3D" id="3.90.1150.10">
    <property type="entry name" value="Aspartate Aminotransferase, domain 1"/>
    <property type="match status" value="1"/>
</dbReference>
<dbReference type="InterPro" id="IPR015421">
    <property type="entry name" value="PyrdxlP-dep_Trfase_major"/>
</dbReference>
<keyword evidence="5" id="KW-1185">Reference proteome</keyword>
<dbReference type="SUPFAM" id="SSF53383">
    <property type="entry name" value="PLP-dependent transferases"/>
    <property type="match status" value="1"/>
</dbReference>
<keyword evidence="2 3" id="KW-0663">Pyridoxal phosphate</keyword>
<accession>A0A1M5V7M4</accession>